<name>A0AAW0M3V2_QUESU</name>
<gene>
    <name evidence="2" type="ORF">CFP56_013852</name>
</gene>
<proteinExistence type="predicted"/>
<protein>
    <submittedName>
        <fullName evidence="2">Ribonuclease h protein</fullName>
    </submittedName>
</protein>
<sequence length="302" mass="34816">MWLKKETCVDVVTSAWLKEKKEWNAQLVRQVLGPEEADLVLGIPLSLHLPQDCYIWDSNPNGKFTVRSAYKSLKEGLDRGSVGECSDGSVMKQIWRSIWGMNTPNKIRSFAWKACRGILATKENLKRRHIIVDDLCEICGKEPENYSHLFWFCDKAAEVWSHSKLVLPFQPEDRWGFINVIWQIIRHGPTNSDLLEKTMTMCWEIWKNRNVLRHGGTRKPGKLGPRTLEKGITSKKVARIGTATLGLYLSPLKAFQKNDVSVWQIAIALTLVPYSHQRTPMDHGMDFATFDEVRKLPHLQYW</sequence>
<evidence type="ECO:0000259" key="1">
    <source>
        <dbReference type="Pfam" id="PF13966"/>
    </source>
</evidence>
<dbReference type="InterPro" id="IPR026960">
    <property type="entry name" value="RVT-Znf"/>
</dbReference>
<dbReference type="Pfam" id="PF13966">
    <property type="entry name" value="zf-RVT"/>
    <property type="match status" value="1"/>
</dbReference>
<reference evidence="2" key="1">
    <citation type="submission" date="2017-12" db="EMBL/GenBank/DDBJ databases">
        <authorList>
            <person name="Barbosa P."/>
            <person name="Usie A."/>
            <person name="Ramos A.M."/>
        </authorList>
    </citation>
    <scope>NUCLEOTIDE SEQUENCE</scope>
    <source>
        <strain evidence="2">HL8</strain>
        <tissue evidence="2">Leaves</tissue>
    </source>
</reference>
<organism evidence="2">
    <name type="scientific">Quercus suber</name>
    <name type="common">Cork oak</name>
    <dbReference type="NCBI Taxonomy" id="58331"/>
    <lineage>
        <taxon>Eukaryota</taxon>
        <taxon>Viridiplantae</taxon>
        <taxon>Streptophyta</taxon>
        <taxon>Embryophyta</taxon>
        <taxon>Tracheophyta</taxon>
        <taxon>Spermatophyta</taxon>
        <taxon>Magnoliopsida</taxon>
        <taxon>eudicotyledons</taxon>
        <taxon>Gunneridae</taxon>
        <taxon>Pentapetalae</taxon>
        <taxon>rosids</taxon>
        <taxon>fabids</taxon>
        <taxon>Fagales</taxon>
        <taxon>Fagaceae</taxon>
        <taxon>Quercus</taxon>
    </lineage>
</organism>
<reference evidence="2" key="3">
    <citation type="submission" date="2023-07" db="EMBL/GenBank/DDBJ databases">
        <title>An improved reference 1 genome and first organelle genomes of Quercus suber.</title>
        <authorList>
            <consortium name="Genosuber Consortium"/>
            <person name="Usie A."/>
            <person name="Serra O."/>
            <person name="Barros P."/>
        </authorList>
    </citation>
    <scope>NUCLEOTIDE SEQUENCE</scope>
    <source>
        <strain evidence="2">HL8</strain>
        <tissue evidence="2">Leaves</tissue>
    </source>
</reference>
<accession>A0AAW0M3V2</accession>
<evidence type="ECO:0000313" key="2">
    <source>
        <dbReference type="EMBL" id="KAK7858245.1"/>
    </source>
</evidence>
<feature type="domain" description="Reverse transcriptase zinc-binding" evidence="1">
    <location>
        <begin position="64"/>
        <end position="160"/>
    </location>
</feature>
<dbReference type="AlphaFoldDB" id="A0AAW0M3V2"/>
<comment type="caution">
    <text evidence="2">The sequence shown here is derived from an EMBL/GenBank/DDBJ whole genome shotgun (WGS) entry which is preliminary data.</text>
</comment>
<reference evidence="2" key="2">
    <citation type="journal article" date="2018" name="Sci. Data">
        <title>The draft genome sequence of cork oak.</title>
        <authorList>
            <person name="Ramos A.M."/>
            <person name="Usie A."/>
            <person name="Barbosa P."/>
            <person name="Barros P.M."/>
            <person name="Capote T."/>
            <person name="Chaves I."/>
            <person name="Simoes F."/>
            <person name="Abreu I."/>
            <person name="Carrasquinho I."/>
            <person name="Faro C."/>
            <person name="Guimaraes J.B."/>
            <person name="Mendonca D."/>
            <person name="Nobrega F."/>
            <person name="Rodrigues L."/>
            <person name="Saibo N.J.M."/>
            <person name="Varela M.C."/>
            <person name="Egas C."/>
            <person name="Matos J."/>
            <person name="Miguel C.M."/>
            <person name="Oliveira M.M."/>
            <person name="Ricardo C.P."/>
            <person name="Goncalves S."/>
        </authorList>
    </citation>
    <scope>NUCLEOTIDE SEQUENCE [LARGE SCALE GENOMIC DNA]</scope>
    <source>
        <strain evidence="2">HL8</strain>
    </source>
</reference>
<dbReference type="EMBL" id="PKMF04000021">
    <property type="protein sequence ID" value="KAK7858245.1"/>
    <property type="molecule type" value="Genomic_DNA"/>
</dbReference>